<feature type="transmembrane region" description="Helical" evidence="7">
    <location>
        <begin position="39"/>
        <end position="59"/>
    </location>
</feature>
<name>A0A934KC67_9BACT</name>
<dbReference type="PANTHER" id="PTHR43386:SF1">
    <property type="entry name" value="D,D-DIPEPTIDE TRANSPORT SYSTEM PERMEASE PROTEIN DDPC-RELATED"/>
    <property type="match status" value="1"/>
</dbReference>
<reference evidence="9" key="1">
    <citation type="submission" date="2020-10" db="EMBL/GenBank/DDBJ databases">
        <title>Ca. Dormibacterota MAGs.</title>
        <authorList>
            <person name="Montgomery K."/>
        </authorList>
    </citation>
    <scope>NUCLEOTIDE SEQUENCE [LARGE SCALE GENOMIC DNA]</scope>
    <source>
        <strain evidence="9">SC8812_S17_10</strain>
    </source>
</reference>
<accession>A0A934KC67</accession>
<sequence>MAGVDAAAVPDLLGAEAGVGAPLTPVRPRWRALTENPTGVVAGIIIGLIALIVIFVPMLPGSPIAMNLASVLQPPGAHHLMGTDQFGREIFGRVAAGGRVTLTMGVVAVLIAAGVGLPLGLLAGFYEGLLDSSVMRLMDMMLAFPGLLLALAVVATLGQGIFKVMIAVGISLIPSYVRLMRGAVLANKHNVYVEAAQALGASNLRILLRHIVPNSMAPIIVLATVSIGWAIVIAASLNFLGMGVQYPNPEWGSDLNSGRQYLSQAWWISTFPGAAIMVTILCFNLIGDALREVLDPRLQVTR</sequence>
<keyword evidence="3" id="KW-1003">Cell membrane</keyword>
<dbReference type="InterPro" id="IPR050366">
    <property type="entry name" value="BP-dependent_transpt_permease"/>
</dbReference>
<dbReference type="Proteomes" id="UP000612893">
    <property type="component" value="Unassembled WGS sequence"/>
</dbReference>
<evidence type="ECO:0000256" key="4">
    <source>
        <dbReference type="ARBA" id="ARBA00022692"/>
    </source>
</evidence>
<organism evidence="9 10">
    <name type="scientific">Candidatus Nephthysia bennettiae</name>
    <dbReference type="NCBI Taxonomy" id="3127016"/>
    <lineage>
        <taxon>Bacteria</taxon>
        <taxon>Bacillati</taxon>
        <taxon>Candidatus Dormiibacterota</taxon>
        <taxon>Candidatus Dormibacteria</taxon>
        <taxon>Candidatus Dormibacterales</taxon>
        <taxon>Candidatus Dormibacteraceae</taxon>
        <taxon>Candidatus Nephthysia</taxon>
    </lineage>
</organism>
<feature type="transmembrane region" description="Helical" evidence="7">
    <location>
        <begin position="137"/>
        <end position="155"/>
    </location>
</feature>
<feature type="transmembrane region" description="Helical" evidence="7">
    <location>
        <begin position="219"/>
        <end position="244"/>
    </location>
</feature>
<evidence type="ECO:0000256" key="1">
    <source>
        <dbReference type="ARBA" id="ARBA00004651"/>
    </source>
</evidence>
<dbReference type="InterPro" id="IPR025966">
    <property type="entry name" value="OppC_N"/>
</dbReference>
<evidence type="ECO:0000313" key="10">
    <source>
        <dbReference type="Proteomes" id="UP000612893"/>
    </source>
</evidence>
<dbReference type="GO" id="GO:0005886">
    <property type="term" value="C:plasma membrane"/>
    <property type="evidence" value="ECO:0007669"/>
    <property type="project" value="UniProtKB-SubCell"/>
</dbReference>
<comment type="caution">
    <text evidence="9">The sequence shown here is derived from an EMBL/GenBank/DDBJ whole genome shotgun (WGS) entry which is preliminary data.</text>
</comment>
<dbReference type="SUPFAM" id="SSF161098">
    <property type="entry name" value="MetI-like"/>
    <property type="match status" value="1"/>
</dbReference>
<protein>
    <submittedName>
        <fullName evidence="9">ABC transporter permease</fullName>
    </submittedName>
</protein>
<dbReference type="InterPro" id="IPR000515">
    <property type="entry name" value="MetI-like"/>
</dbReference>
<dbReference type="Gene3D" id="1.10.3720.10">
    <property type="entry name" value="MetI-like"/>
    <property type="match status" value="1"/>
</dbReference>
<dbReference type="AlphaFoldDB" id="A0A934KC67"/>
<feature type="transmembrane region" description="Helical" evidence="7">
    <location>
        <begin position="264"/>
        <end position="287"/>
    </location>
</feature>
<evidence type="ECO:0000259" key="8">
    <source>
        <dbReference type="PROSITE" id="PS50928"/>
    </source>
</evidence>
<feature type="domain" description="ABC transmembrane type-1" evidence="8">
    <location>
        <begin position="98"/>
        <end position="287"/>
    </location>
</feature>
<keyword evidence="10" id="KW-1185">Reference proteome</keyword>
<dbReference type="EMBL" id="JAEKNR010000155">
    <property type="protein sequence ID" value="MBJ7599505.1"/>
    <property type="molecule type" value="Genomic_DNA"/>
</dbReference>
<dbReference type="Pfam" id="PF00528">
    <property type="entry name" value="BPD_transp_1"/>
    <property type="match status" value="1"/>
</dbReference>
<evidence type="ECO:0000256" key="5">
    <source>
        <dbReference type="ARBA" id="ARBA00022989"/>
    </source>
</evidence>
<dbReference type="CDD" id="cd06261">
    <property type="entry name" value="TM_PBP2"/>
    <property type="match status" value="1"/>
</dbReference>
<dbReference type="PROSITE" id="PS50928">
    <property type="entry name" value="ABC_TM1"/>
    <property type="match status" value="1"/>
</dbReference>
<keyword evidence="6 7" id="KW-0472">Membrane</keyword>
<comment type="subcellular location">
    <subcellularLocation>
        <location evidence="1 7">Cell membrane</location>
        <topology evidence="1 7">Multi-pass membrane protein</topology>
    </subcellularLocation>
</comment>
<keyword evidence="2 7" id="KW-0813">Transport</keyword>
<evidence type="ECO:0000313" key="9">
    <source>
        <dbReference type="EMBL" id="MBJ7599505.1"/>
    </source>
</evidence>
<evidence type="ECO:0000256" key="6">
    <source>
        <dbReference type="ARBA" id="ARBA00023136"/>
    </source>
</evidence>
<evidence type="ECO:0000256" key="3">
    <source>
        <dbReference type="ARBA" id="ARBA00022475"/>
    </source>
</evidence>
<dbReference type="InterPro" id="IPR035906">
    <property type="entry name" value="MetI-like_sf"/>
</dbReference>
<evidence type="ECO:0000256" key="2">
    <source>
        <dbReference type="ARBA" id="ARBA00022448"/>
    </source>
</evidence>
<dbReference type="Pfam" id="PF12911">
    <property type="entry name" value="OppC_N"/>
    <property type="match status" value="1"/>
</dbReference>
<evidence type="ECO:0000256" key="7">
    <source>
        <dbReference type="RuleBase" id="RU363032"/>
    </source>
</evidence>
<dbReference type="PANTHER" id="PTHR43386">
    <property type="entry name" value="OLIGOPEPTIDE TRANSPORT SYSTEM PERMEASE PROTEIN APPC"/>
    <property type="match status" value="1"/>
</dbReference>
<keyword evidence="4 7" id="KW-0812">Transmembrane</keyword>
<proteinExistence type="inferred from homology"/>
<feature type="transmembrane region" description="Helical" evidence="7">
    <location>
        <begin position="102"/>
        <end position="125"/>
    </location>
</feature>
<comment type="similarity">
    <text evidence="7">Belongs to the binding-protein-dependent transport system permease family.</text>
</comment>
<keyword evidence="5 7" id="KW-1133">Transmembrane helix</keyword>
<gene>
    <name evidence="9" type="ORF">JF922_15680</name>
</gene>